<dbReference type="EMBL" id="CANTUO010000001">
    <property type="protein sequence ID" value="CAI5755712.1"/>
    <property type="molecule type" value="Genomic_DNA"/>
</dbReference>
<dbReference type="SMART" id="SM00441">
    <property type="entry name" value="FF"/>
    <property type="match status" value="2"/>
</dbReference>
<protein>
    <recommendedName>
        <fullName evidence="2">WW domain-containing protein</fullName>
    </recommendedName>
</protein>
<dbReference type="AlphaFoldDB" id="A0A9W4TRM0"/>
<dbReference type="InterPro" id="IPR036517">
    <property type="entry name" value="FF_domain_sf"/>
</dbReference>
<evidence type="ECO:0000256" key="1">
    <source>
        <dbReference type="SAM" id="MobiDB-lite"/>
    </source>
</evidence>
<feature type="region of interest" description="Disordered" evidence="1">
    <location>
        <begin position="56"/>
        <end position="86"/>
    </location>
</feature>
<dbReference type="PANTHER" id="PTHR11864">
    <property type="entry name" value="PRE-MRNA-PROCESSING PROTEIN PRP40"/>
    <property type="match status" value="1"/>
</dbReference>
<organism evidence="3 4">
    <name type="scientific">Candida verbasci</name>
    <dbReference type="NCBI Taxonomy" id="1227364"/>
    <lineage>
        <taxon>Eukaryota</taxon>
        <taxon>Fungi</taxon>
        <taxon>Dikarya</taxon>
        <taxon>Ascomycota</taxon>
        <taxon>Saccharomycotina</taxon>
        <taxon>Pichiomycetes</taxon>
        <taxon>Debaryomycetaceae</taxon>
        <taxon>Candida/Lodderomyces clade</taxon>
        <taxon>Candida</taxon>
    </lineage>
</organism>
<keyword evidence="4" id="KW-1185">Reference proteome</keyword>
<name>A0A9W4TRM0_9ASCO</name>
<proteinExistence type="predicted"/>
<gene>
    <name evidence="3" type="ORF">CANVERA_P0228</name>
</gene>
<dbReference type="CDD" id="cd00201">
    <property type="entry name" value="WW"/>
    <property type="match status" value="2"/>
</dbReference>
<evidence type="ECO:0000259" key="2">
    <source>
        <dbReference type="PROSITE" id="PS50020"/>
    </source>
</evidence>
<dbReference type="SUPFAM" id="SSF81698">
    <property type="entry name" value="FF domain"/>
    <property type="match status" value="2"/>
</dbReference>
<dbReference type="SUPFAM" id="SSF51045">
    <property type="entry name" value="WW domain"/>
    <property type="match status" value="2"/>
</dbReference>
<dbReference type="Pfam" id="PF00397">
    <property type="entry name" value="WW"/>
    <property type="match status" value="2"/>
</dbReference>
<dbReference type="GO" id="GO:0045292">
    <property type="term" value="P:mRNA cis splicing, via spliceosome"/>
    <property type="evidence" value="ECO:0007669"/>
    <property type="project" value="InterPro"/>
</dbReference>
<feature type="domain" description="WW" evidence="2">
    <location>
        <begin position="1"/>
        <end position="29"/>
    </location>
</feature>
<dbReference type="PROSITE" id="PS01159">
    <property type="entry name" value="WW_DOMAIN_1"/>
    <property type="match status" value="2"/>
</dbReference>
<sequence>MWEELKTEDNETYYYNSETNETRWILPEGATIKPKEVVESKWEEYETADGQKYYYNESTGETTWDKPKELEEQETQEKPKEVESEIEKQLKDKPVIVNGLMKDIKDDGSGEDFLKLLKDNNVDSTWSFQKVMETFIDKPDYWSIKSSIRRKQLYEEYLITKFQEELSNKSLLIETFKKNFTTQLENLKSRGSLNQDTRWITIKKILIEEENPIFKTSMMSDLELAGLYYEYTDKLKQDNQEMIRTKKDQALTELKNYLNNNSNLVMNSKTWELFYNHLINDSRFKSNHHFNILTKLDILKLYESELYPNLIKNLNSKITNLMKQNYTFDRIARAKFKKLLGALEITIDTEFKDILPKIENEDAFIELCGRSGSTPLELFLDISKNPASESKKRPLEDPIDTNDTKKSKTSLNY</sequence>
<feature type="region of interest" description="Disordered" evidence="1">
    <location>
        <begin position="387"/>
        <end position="413"/>
    </location>
</feature>
<dbReference type="PANTHER" id="PTHR11864:SF0">
    <property type="entry name" value="PRP40 PRE-MRNA PROCESSING FACTOR 40 HOMOLOG A (YEAST)"/>
    <property type="match status" value="1"/>
</dbReference>
<evidence type="ECO:0000313" key="4">
    <source>
        <dbReference type="Proteomes" id="UP001152885"/>
    </source>
</evidence>
<accession>A0A9W4TRM0</accession>
<evidence type="ECO:0000313" key="3">
    <source>
        <dbReference type="EMBL" id="CAI5755712.1"/>
    </source>
</evidence>
<feature type="compositionally biased region" description="Basic and acidic residues" evidence="1">
    <location>
        <begin position="63"/>
        <end position="86"/>
    </location>
</feature>
<reference evidence="3" key="1">
    <citation type="submission" date="2022-12" db="EMBL/GenBank/DDBJ databases">
        <authorList>
            <person name="Brejova B."/>
        </authorList>
    </citation>
    <scope>NUCLEOTIDE SEQUENCE</scope>
</reference>
<dbReference type="GO" id="GO:0005685">
    <property type="term" value="C:U1 snRNP"/>
    <property type="evidence" value="ECO:0007669"/>
    <property type="project" value="TreeGrafter"/>
</dbReference>
<dbReference type="InterPro" id="IPR001202">
    <property type="entry name" value="WW_dom"/>
</dbReference>
<dbReference type="Gene3D" id="1.10.10.440">
    <property type="entry name" value="FF domain"/>
    <property type="match status" value="1"/>
</dbReference>
<dbReference type="InterPro" id="IPR036020">
    <property type="entry name" value="WW_dom_sf"/>
</dbReference>
<dbReference type="GO" id="GO:0071004">
    <property type="term" value="C:U2-type prespliceosome"/>
    <property type="evidence" value="ECO:0007669"/>
    <property type="project" value="TreeGrafter"/>
</dbReference>
<dbReference type="InterPro" id="IPR002713">
    <property type="entry name" value="FF_domain"/>
</dbReference>
<feature type="domain" description="WW" evidence="2">
    <location>
        <begin position="36"/>
        <end position="69"/>
    </location>
</feature>
<dbReference type="GO" id="GO:0003723">
    <property type="term" value="F:RNA binding"/>
    <property type="evidence" value="ECO:0007669"/>
    <property type="project" value="TreeGrafter"/>
</dbReference>
<dbReference type="Proteomes" id="UP001152885">
    <property type="component" value="Unassembled WGS sequence"/>
</dbReference>
<feature type="compositionally biased region" description="Basic and acidic residues" evidence="1">
    <location>
        <begin position="389"/>
        <end position="406"/>
    </location>
</feature>
<dbReference type="InterPro" id="IPR039726">
    <property type="entry name" value="Prp40-like"/>
</dbReference>
<dbReference type="Pfam" id="PF01846">
    <property type="entry name" value="FF"/>
    <property type="match status" value="2"/>
</dbReference>
<comment type="caution">
    <text evidence="3">The sequence shown here is derived from an EMBL/GenBank/DDBJ whole genome shotgun (WGS) entry which is preliminary data.</text>
</comment>
<dbReference type="PROSITE" id="PS50020">
    <property type="entry name" value="WW_DOMAIN_2"/>
    <property type="match status" value="2"/>
</dbReference>
<dbReference type="SMART" id="SM00456">
    <property type="entry name" value="WW"/>
    <property type="match status" value="2"/>
</dbReference>
<dbReference type="OrthoDB" id="187617at2759"/>
<dbReference type="Gene3D" id="2.20.70.10">
    <property type="match status" value="2"/>
</dbReference>